<dbReference type="InterPro" id="IPR020103">
    <property type="entry name" value="PsdUridine_synth_cat_dom_sf"/>
</dbReference>
<dbReference type="InterPro" id="IPR020095">
    <property type="entry name" value="PsdUridine_synth_TruA_C"/>
</dbReference>
<feature type="domain" description="Pseudouridine synthase I TruA alpha/beta" evidence="8">
    <location>
        <begin position="23"/>
        <end position="119"/>
    </location>
</feature>
<evidence type="ECO:0000313" key="10">
    <source>
        <dbReference type="Proteomes" id="UP000298636"/>
    </source>
</evidence>
<reference evidence="9 10" key="1">
    <citation type="submission" date="2018-10" db="EMBL/GenBank/DDBJ databases">
        <title>Comparative functional genomics of the obligate endosymbiont Buchnera aphidicola.</title>
        <authorList>
            <person name="Chong R.A."/>
        </authorList>
    </citation>
    <scope>NUCLEOTIDE SEQUENCE [LARGE SCALE GENOMIC DNA]</scope>
    <source>
        <strain evidence="9 10">Ssp</strain>
    </source>
</reference>
<proteinExistence type="inferred from homology"/>
<dbReference type="GO" id="GO:0003723">
    <property type="term" value="F:RNA binding"/>
    <property type="evidence" value="ECO:0007669"/>
    <property type="project" value="InterPro"/>
</dbReference>
<accession>A0A4D6Y9V7</accession>
<keyword evidence="3 4" id="KW-0413">Isomerase</keyword>
<dbReference type="PANTHER" id="PTHR11142:SF0">
    <property type="entry name" value="TRNA PSEUDOURIDINE SYNTHASE-LIKE 1"/>
    <property type="match status" value="1"/>
</dbReference>
<comment type="caution">
    <text evidence="4">Lacks conserved residue(s) required for the propagation of feature annotation.</text>
</comment>
<dbReference type="GO" id="GO:0031119">
    <property type="term" value="P:tRNA pseudouridine synthesis"/>
    <property type="evidence" value="ECO:0007669"/>
    <property type="project" value="UniProtKB-UniRule"/>
</dbReference>
<comment type="function">
    <text evidence="4">Formation of pseudouridine at positions 38, 39 and 40 in the anticodon stem and loop of transfer RNAs.</text>
</comment>
<dbReference type="Pfam" id="PF01416">
    <property type="entry name" value="PseudoU_synth_1"/>
    <property type="match status" value="2"/>
</dbReference>
<dbReference type="InterPro" id="IPR020097">
    <property type="entry name" value="PsdUridine_synth_TruA_a/b_dom"/>
</dbReference>
<feature type="active site" description="Nucleophile" evidence="4 5">
    <location>
        <position position="67"/>
    </location>
</feature>
<dbReference type="Gene3D" id="3.30.70.660">
    <property type="entry name" value="Pseudouridine synthase I, catalytic domain, C-terminal subdomain"/>
    <property type="match status" value="1"/>
</dbReference>
<dbReference type="InterPro" id="IPR020094">
    <property type="entry name" value="TruA/RsuA/RluB/E/F_N"/>
</dbReference>
<dbReference type="EC" id="5.4.99.12" evidence="4"/>
<dbReference type="SUPFAM" id="SSF55120">
    <property type="entry name" value="Pseudouridine synthase"/>
    <property type="match status" value="1"/>
</dbReference>
<sequence>MKYNVYNFKDKYIKTIKFAIGIEYDGSNYHGWQYQQNGILNIQYELERAISLVADHKVHVICSSRTDAGVHSIGQVVHFYTIAKRKNISWILGINNYLPRDISVQWIKQVCDKFHARYSAISRSYRYVIYNCEYRSSIFRHQTSCLYNTLNIKLMYQASRCLIGEHDFTSFQAKQCQSKIPYRRIIYMNIFQYKMFIFFDIVANSFLHHMVRNIVGCLIQIGIMKKKVGWIQYLLFKQDRSFCAPTSSPSGLYLFSVNYPDYFHIPMRYF</sequence>
<dbReference type="OrthoDB" id="9811823at2"/>
<evidence type="ECO:0000256" key="7">
    <source>
        <dbReference type="RuleBase" id="RU003792"/>
    </source>
</evidence>
<dbReference type="InterPro" id="IPR001406">
    <property type="entry name" value="PsdUridine_synth_TruA"/>
</dbReference>
<evidence type="ECO:0000256" key="6">
    <source>
        <dbReference type="PIRSR" id="PIRSR001430-2"/>
    </source>
</evidence>
<dbReference type="GO" id="GO:0160147">
    <property type="term" value="F:tRNA pseudouridine(38-40) synthase activity"/>
    <property type="evidence" value="ECO:0007669"/>
    <property type="project" value="UniProtKB-EC"/>
</dbReference>
<dbReference type="NCBIfam" id="TIGR00071">
    <property type="entry name" value="hisT_truA"/>
    <property type="match status" value="1"/>
</dbReference>
<dbReference type="FunFam" id="3.30.70.580:FF:000001">
    <property type="entry name" value="tRNA pseudouridine synthase A"/>
    <property type="match status" value="1"/>
</dbReference>
<dbReference type="PIRSF" id="PIRSF001430">
    <property type="entry name" value="tRNA_psdUrid_synth"/>
    <property type="match status" value="1"/>
</dbReference>
<keyword evidence="2 4" id="KW-0819">tRNA processing</keyword>
<dbReference type="CDD" id="cd02570">
    <property type="entry name" value="PseudoU_synth_EcTruA"/>
    <property type="match status" value="1"/>
</dbReference>
<evidence type="ECO:0000256" key="3">
    <source>
        <dbReference type="ARBA" id="ARBA00023235"/>
    </source>
</evidence>
<comment type="subunit">
    <text evidence="4">Homodimer.</text>
</comment>
<evidence type="ECO:0000313" key="9">
    <source>
        <dbReference type="EMBL" id="QCI26537.1"/>
    </source>
</evidence>
<comment type="catalytic activity">
    <reaction evidence="4 7">
        <text>uridine(38/39/40) in tRNA = pseudouridine(38/39/40) in tRNA</text>
        <dbReference type="Rhea" id="RHEA:22376"/>
        <dbReference type="Rhea" id="RHEA-COMP:10085"/>
        <dbReference type="Rhea" id="RHEA-COMP:10087"/>
        <dbReference type="ChEBI" id="CHEBI:65314"/>
        <dbReference type="ChEBI" id="CHEBI:65315"/>
        <dbReference type="EC" id="5.4.99.12"/>
    </reaction>
</comment>
<dbReference type="PANTHER" id="PTHR11142">
    <property type="entry name" value="PSEUDOURIDYLATE SYNTHASE"/>
    <property type="match status" value="1"/>
</dbReference>
<feature type="domain" description="Pseudouridine synthase I TruA alpha/beta" evidence="8">
    <location>
        <begin position="159"/>
        <end position="260"/>
    </location>
</feature>
<keyword evidence="10" id="KW-1185">Reference proteome</keyword>
<dbReference type="AlphaFoldDB" id="A0A4D6Y9V7"/>
<dbReference type="Gene3D" id="3.30.70.580">
    <property type="entry name" value="Pseudouridine synthase I, catalytic domain, N-terminal subdomain"/>
    <property type="match status" value="1"/>
</dbReference>
<evidence type="ECO:0000259" key="8">
    <source>
        <dbReference type="Pfam" id="PF01416"/>
    </source>
</evidence>
<evidence type="ECO:0000256" key="1">
    <source>
        <dbReference type="ARBA" id="ARBA00009375"/>
    </source>
</evidence>
<gene>
    <name evidence="4 9" type="primary">truA</name>
    <name evidence="9" type="ORF">D9V79_00685</name>
</gene>
<comment type="similarity">
    <text evidence="1 4 7">Belongs to the tRNA pseudouridine synthase TruA family.</text>
</comment>
<protein>
    <recommendedName>
        <fullName evidence="4">tRNA pseudouridine synthase A</fullName>
        <ecNumber evidence="4">5.4.99.12</ecNumber>
    </recommendedName>
    <alternativeName>
        <fullName evidence="4">tRNA pseudouridine(38-40) synthase</fullName>
    </alternativeName>
    <alternativeName>
        <fullName evidence="4">tRNA pseudouridylate synthase I</fullName>
    </alternativeName>
    <alternativeName>
        <fullName evidence="4">tRNA-uridine isomerase I</fullName>
    </alternativeName>
</protein>
<dbReference type="HAMAP" id="MF_00171">
    <property type="entry name" value="TruA"/>
    <property type="match status" value="1"/>
</dbReference>
<feature type="binding site" evidence="4 6">
    <location>
        <position position="125"/>
    </location>
    <ligand>
        <name>substrate</name>
    </ligand>
</feature>
<dbReference type="RefSeq" id="WP_158351714.1">
    <property type="nucleotide sequence ID" value="NZ_CP032998.1"/>
</dbReference>
<evidence type="ECO:0000256" key="5">
    <source>
        <dbReference type="PIRSR" id="PIRSR001430-1"/>
    </source>
</evidence>
<evidence type="ECO:0000256" key="4">
    <source>
        <dbReference type="HAMAP-Rule" id="MF_00171"/>
    </source>
</evidence>
<dbReference type="Proteomes" id="UP000298636">
    <property type="component" value="Chromosome"/>
</dbReference>
<name>A0A4D6Y9V7_9GAMM</name>
<evidence type="ECO:0000256" key="2">
    <source>
        <dbReference type="ARBA" id="ARBA00022694"/>
    </source>
</evidence>
<organism evidence="9 10">
    <name type="scientific">Buchnera aphidicola</name>
    <name type="common">Stegophylla sp.</name>
    <dbReference type="NCBI Taxonomy" id="2315800"/>
    <lineage>
        <taxon>Bacteria</taxon>
        <taxon>Pseudomonadati</taxon>
        <taxon>Pseudomonadota</taxon>
        <taxon>Gammaproteobacteria</taxon>
        <taxon>Enterobacterales</taxon>
        <taxon>Erwiniaceae</taxon>
        <taxon>Buchnera</taxon>
    </lineage>
</organism>
<dbReference type="EMBL" id="CP032998">
    <property type="protein sequence ID" value="QCI26537.1"/>
    <property type="molecule type" value="Genomic_DNA"/>
</dbReference>